<reference evidence="2" key="1">
    <citation type="submission" date="2020-03" db="EMBL/GenBank/DDBJ databases">
        <title>The deep terrestrial virosphere.</title>
        <authorList>
            <person name="Holmfeldt K."/>
            <person name="Nilsson E."/>
            <person name="Simone D."/>
            <person name="Lopez-Fernandez M."/>
            <person name="Wu X."/>
            <person name="de Brujin I."/>
            <person name="Lundin D."/>
            <person name="Andersson A."/>
            <person name="Bertilsson S."/>
            <person name="Dopson M."/>
        </authorList>
    </citation>
    <scope>NUCLEOTIDE SEQUENCE</scope>
    <source>
        <strain evidence="2">MM415A00148</strain>
        <strain evidence="1">MM415B00245</strain>
    </source>
</reference>
<dbReference type="EMBL" id="MT142535">
    <property type="protein sequence ID" value="QJA84819.1"/>
    <property type="molecule type" value="Genomic_DNA"/>
</dbReference>
<gene>
    <name evidence="2" type="ORF">MM415A00148_0037</name>
    <name evidence="1" type="ORF">MM415B00245_0014</name>
</gene>
<dbReference type="AlphaFoldDB" id="A0A6M3KRY3"/>
<organism evidence="2">
    <name type="scientific">viral metagenome</name>
    <dbReference type="NCBI Taxonomy" id="1070528"/>
    <lineage>
        <taxon>unclassified sequences</taxon>
        <taxon>metagenomes</taxon>
        <taxon>organismal metagenomes</taxon>
    </lineage>
</organism>
<proteinExistence type="predicted"/>
<evidence type="ECO:0000313" key="1">
    <source>
        <dbReference type="EMBL" id="QJA67308.1"/>
    </source>
</evidence>
<protein>
    <submittedName>
        <fullName evidence="2">Uncharacterized protein</fullName>
    </submittedName>
</protein>
<dbReference type="EMBL" id="MT141569">
    <property type="protein sequence ID" value="QJA67308.1"/>
    <property type="molecule type" value="Genomic_DNA"/>
</dbReference>
<name>A0A6M3KRY3_9ZZZZ</name>
<accession>A0A6M3KRY3</accession>
<sequence>MKRFSDFAEEAKPLDGEKIKIEKVLNLEIEVIGYKITNSKYENSNSRQCLTLQIEIDGDRRIVFTGSGVLIEQMEKYGDEVPFTAMIRKVDKYYTLA</sequence>
<evidence type="ECO:0000313" key="2">
    <source>
        <dbReference type="EMBL" id="QJA84819.1"/>
    </source>
</evidence>